<dbReference type="HOGENOM" id="CLU_1156466_0_0_1"/>
<dbReference type="InParanoid" id="C7ZJY5"/>
<accession>C7ZJY5</accession>
<dbReference type="InterPro" id="IPR011008">
    <property type="entry name" value="Dimeric_a/b-barrel"/>
</dbReference>
<dbReference type="SUPFAM" id="SSF54909">
    <property type="entry name" value="Dimeric alpha+beta barrel"/>
    <property type="match status" value="1"/>
</dbReference>
<dbReference type="Proteomes" id="UP000005206">
    <property type="component" value="Chromosome 13"/>
</dbReference>
<organism evidence="1 2">
    <name type="scientific">Fusarium vanettenii (strain ATCC MYA-4622 / CBS 123669 / FGSC 9596 / NRRL 45880 / 77-13-4)</name>
    <name type="common">Fusarium solani subsp. pisi</name>
    <dbReference type="NCBI Taxonomy" id="660122"/>
    <lineage>
        <taxon>Eukaryota</taxon>
        <taxon>Fungi</taxon>
        <taxon>Dikarya</taxon>
        <taxon>Ascomycota</taxon>
        <taxon>Pezizomycotina</taxon>
        <taxon>Sordariomycetes</taxon>
        <taxon>Hypocreomycetidae</taxon>
        <taxon>Hypocreales</taxon>
        <taxon>Nectriaceae</taxon>
        <taxon>Fusarium</taxon>
        <taxon>Fusarium solani species complex</taxon>
        <taxon>Fusarium vanettenii</taxon>
    </lineage>
</organism>
<dbReference type="OMA" id="CNFIRIP"/>
<dbReference type="EMBL" id="GG698936">
    <property type="protein sequence ID" value="EEU35674.1"/>
    <property type="molecule type" value="Genomic_DNA"/>
</dbReference>
<name>C7ZJY5_FUSV7</name>
<evidence type="ECO:0000313" key="2">
    <source>
        <dbReference type="Proteomes" id="UP000005206"/>
    </source>
</evidence>
<reference evidence="1 2" key="1">
    <citation type="journal article" date="2009" name="PLoS Genet.">
        <title>The genome of Nectria haematococca: contribution of supernumerary chromosomes to gene expansion.</title>
        <authorList>
            <person name="Coleman J.J."/>
            <person name="Rounsley S.D."/>
            <person name="Rodriguez-Carres M."/>
            <person name="Kuo A."/>
            <person name="Wasmann C.C."/>
            <person name="Grimwood J."/>
            <person name="Schmutz J."/>
            <person name="Taga M."/>
            <person name="White G.J."/>
            <person name="Zhou S."/>
            <person name="Schwartz D.C."/>
            <person name="Freitag M."/>
            <person name="Ma L.J."/>
            <person name="Danchin E.G."/>
            <person name="Henrissat B."/>
            <person name="Coutinho P.M."/>
            <person name="Nelson D.R."/>
            <person name="Straney D."/>
            <person name="Napoli C.A."/>
            <person name="Barker B.M."/>
            <person name="Gribskov M."/>
            <person name="Rep M."/>
            <person name="Kroken S."/>
            <person name="Molnar I."/>
            <person name="Rensing C."/>
            <person name="Kennell J.C."/>
            <person name="Zamora J."/>
            <person name="Farman M.L."/>
            <person name="Selker E.U."/>
            <person name="Salamov A."/>
            <person name="Shapiro H."/>
            <person name="Pangilinan J."/>
            <person name="Lindquist E."/>
            <person name="Lamers C."/>
            <person name="Grigoriev I.V."/>
            <person name="Geiser D.M."/>
            <person name="Covert S.F."/>
            <person name="Temporini E."/>
            <person name="Vanetten H.D."/>
        </authorList>
    </citation>
    <scope>NUCLEOTIDE SEQUENCE [LARGE SCALE GENOMIC DNA]</scope>
    <source>
        <strain evidence="2">ATCC MYA-4622 / CBS 123669 / FGSC 9596 / NRRL 45880 / 77-13-4</strain>
    </source>
</reference>
<dbReference type="GeneID" id="9676295"/>
<dbReference type="AlphaFoldDB" id="C7ZJY5"/>
<sequence>MAEDKPRDKPITTWVRFGYPEEIPIDATLFRPLKAQEDDWLQIRWGQVVESPEERMLVVAWKYSQAWVRFFESSHYQELLANLGTHSNDTPVMQVVDFNRDYPTRALSSHTEIRTVYFPVPISPETREALPNVQGLVTTAAYGPSLQHLSPYVLRPIFGWIKATQKWEGEDVVACVWIHTWKSQRTEDKFKTTGWLARFKDGKLSKPLAVNLFEQDLKDLGALGWNDYHVSFQNTGYIP</sequence>
<dbReference type="OrthoDB" id="4993731at2759"/>
<dbReference type="VEuPathDB" id="FungiDB:NECHADRAFT_102183"/>
<protein>
    <submittedName>
        <fullName evidence="1">Expressed protein</fullName>
    </submittedName>
</protein>
<evidence type="ECO:0000313" key="1">
    <source>
        <dbReference type="EMBL" id="EEU35674.1"/>
    </source>
</evidence>
<dbReference type="Gene3D" id="3.30.70.100">
    <property type="match status" value="1"/>
</dbReference>
<dbReference type="KEGG" id="nhe:NECHADRAFT_102183"/>
<keyword evidence="2" id="KW-1185">Reference proteome</keyword>
<dbReference type="RefSeq" id="XP_003041387.1">
    <property type="nucleotide sequence ID" value="XM_003041341.1"/>
</dbReference>
<dbReference type="eggNOG" id="ENOG502RPCB">
    <property type="taxonomic scope" value="Eukaryota"/>
</dbReference>
<gene>
    <name evidence="1" type="ORF">NECHADRAFT_102183</name>
</gene>
<proteinExistence type="predicted"/>